<dbReference type="EMBL" id="VSSQ01021672">
    <property type="protein sequence ID" value="MPM67412.1"/>
    <property type="molecule type" value="Genomic_DNA"/>
</dbReference>
<comment type="caution">
    <text evidence="2">The sequence shown here is derived from an EMBL/GenBank/DDBJ whole genome shotgun (WGS) entry which is preliminary data.</text>
</comment>
<gene>
    <name evidence="2" type="ORF">SDC9_114334</name>
</gene>
<feature type="region of interest" description="Disordered" evidence="1">
    <location>
        <begin position="241"/>
        <end position="274"/>
    </location>
</feature>
<feature type="compositionally biased region" description="Low complexity" evidence="1">
    <location>
        <begin position="255"/>
        <end position="272"/>
    </location>
</feature>
<accession>A0A645BQE3</accession>
<reference evidence="2" key="1">
    <citation type="submission" date="2019-08" db="EMBL/GenBank/DDBJ databases">
        <authorList>
            <person name="Kucharzyk K."/>
            <person name="Murdoch R.W."/>
            <person name="Higgins S."/>
            <person name="Loffler F."/>
        </authorList>
    </citation>
    <scope>NUCLEOTIDE SEQUENCE</scope>
</reference>
<proteinExistence type="predicted"/>
<organism evidence="2">
    <name type="scientific">bioreactor metagenome</name>
    <dbReference type="NCBI Taxonomy" id="1076179"/>
    <lineage>
        <taxon>unclassified sequences</taxon>
        <taxon>metagenomes</taxon>
        <taxon>ecological metagenomes</taxon>
    </lineage>
</organism>
<evidence type="ECO:0000313" key="2">
    <source>
        <dbReference type="EMBL" id="MPM67412.1"/>
    </source>
</evidence>
<sequence length="311" mass="33967">MELVGDARGHLGRCALGRPQAVPGGDGVFRQPDLGRARHVWQRGVALGARHHHWLDAPCLDVRGGRSQPVEHHVHIAANQVLQRRARATVGDVGDEGVGLDLEQLARQVMRGAGARRRIVVLAGLCLHHLQELLEVLGGHVARIDHDHLRNVRQQRERHEILFDVVIQLGIHRRRDGVVHRTHEQRIPIVRQLGRDARAHGATRPAAVVDHQRLAGGLGKLRGQRTRKRVGAATCREWHDHGDRLGWPARHGRVGSHAAASAGHHQAHSASGPQHVTALRGDATSVAHGHACAGSTLVCHCSVSSVLSWNE</sequence>
<protein>
    <submittedName>
        <fullName evidence="2">Uncharacterized protein</fullName>
    </submittedName>
</protein>
<evidence type="ECO:0000256" key="1">
    <source>
        <dbReference type="SAM" id="MobiDB-lite"/>
    </source>
</evidence>
<name>A0A645BQE3_9ZZZZ</name>
<dbReference type="AlphaFoldDB" id="A0A645BQE3"/>